<dbReference type="OrthoDB" id="286404at2"/>
<dbReference type="PANTHER" id="PTHR24321">
    <property type="entry name" value="DEHYDROGENASES, SHORT CHAIN"/>
    <property type="match status" value="1"/>
</dbReference>
<proteinExistence type="inferred from homology"/>
<evidence type="ECO:0000256" key="2">
    <source>
        <dbReference type="ARBA" id="ARBA00023002"/>
    </source>
</evidence>
<name>A0A150M7G8_9BACI</name>
<organism evidence="3 5">
    <name type="scientific">Caldibacillus debilis</name>
    <dbReference type="NCBI Taxonomy" id="301148"/>
    <lineage>
        <taxon>Bacteria</taxon>
        <taxon>Bacillati</taxon>
        <taxon>Bacillota</taxon>
        <taxon>Bacilli</taxon>
        <taxon>Bacillales</taxon>
        <taxon>Bacillaceae</taxon>
        <taxon>Caldibacillus</taxon>
    </lineage>
</organism>
<dbReference type="PANTHER" id="PTHR24321:SF8">
    <property type="entry name" value="ESTRADIOL 17-BETA-DEHYDROGENASE 8-RELATED"/>
    <property type="match status" value="1"/>
</dbReference>
<dbReference type="InterPro" id="IPR020904">
    <property type="entry name" value="Sc_DH/Rdtase_CS"/>
</dbReference>
<evidence type="ECO:0000256" key="1">
    <source>
        <dbReference type="ARBA" id="ARBA00006484"/>
    </source>
</evidence>
<dbReference type="FunFam" id="3.40.50.720:FF:000084">
    <property type="entry name" value="Short-chain dehydrogenase reductase"/>
    <property type="match status" value="1"/>
</dbReference>
<dbReference type="InterPro" id="IPR002347">
    <property type="entry name" value="SDR_fam"/>
</dbReference>
<evidence type="ECO:0000313" key="6">
    <source>
        <dbReference type="Proteomes" id="UP000257014"/>
    </source>
</evidence>
<dbReference type="PATRIC" id="fig|301148.3.peg.2965"/>
<reference evidence="4 6" key="2">
    <citation type="submission" date="2018-03" db="EMBL/GenBank/DDBJ databases">
        <authorList>
            <person name="Keele B.F."/>
        </authorList>
    </citation>
    <scope>NUCLEOTIDE SEQUENCE [LARGE SCALE GENOMIC DNA]</scope>
    <source>
        <strain evidence="4">ZCTH4_d</strain>
    </source>
</reference>
<dbReference type="RefSeq" id="WP_020154460.1">
    <property type="nucleotide sequence ID" value="NZ_JBAIZG010000040.1"/>
</dbReference>
<dbReference type="Pfam" id="PF13561">
    <property type="entry name" value="adh_short_C2"/>
    <property type="match status" value="1"/>
</dbReference>
<dbReference type="STRING" id="301148.B4135_1927"/>
<keyword evidence="2" id="KW-0560">Oxidoreductase</keyword>
<gene>
    <name evidence="3" type="ORF">B4135_1927</name>
    <name evidence="4" type="ORF">C6P37_12330</name>
</gene>
<dbReference type="PRINTS" id="PR00080">
    <property type="entry name" value="SDRFAMILY"/>
</dbReference>
<sequence>MKLQGKVAIVTGAAVGIGRAVAELFAKEGAKVVLTDIKEKEGMEAAKSINGHSGEALFIRHDVSKEDEWIRVVNETMEKYGTIDILVNNAGVYYICPLAETTLEKWNWLMGINVTGVFLGMKHVLPIMAKNRKGSVINLSSVAGLGGAAGHCLYGASKGAVRIMTKDAAVEYGPFNVRINSVHPAYIHTAMAEYGAEQAKTDVEKLGENYPLGRIGKPEEVAKACLFLASDDSSFITGEEMVIDGGMTVKL</sequence>
<dbReference type="Gene3D" id="3.40.50.720">
    <property type="entry name" value="NAD(P)-binding Rossmann-like Domain"/>
    <property type="match status" value="1"/>
</dbReference>
<dbReference type="GO" id="GO:0008206">
    <property type="term" value="P:bile acid metabolic process"/>
    <property type="evidence" value="ECO:0007669"/>
    <property type="project" value="UniProtKB-ARBA"/>
</dbReference>
<evidence type="ECO:0000313" key="4">
    <source>
        <dbReference type="EMBL" id="REJ27235.1"/>
    </source>
</evidence>
<dbReference type="EMBL" id="LQYT01000036">
    <property type="protein sequence ID" value="KYD20152.1"/>
    <property type="molecule type" value="Genomic_DNA"/>
</dbReference>
<dbReference type="SUPFAM" id="SSF51735">
    <property type="entry name" value="NAD(P)-binding Rossmann-fold domains"/>
    <property type="match status" value="1"/>
</dbReference>
<accession>A0A150M7G8</accession>
<dbReference type="Proteomes" id="UP000075683">
    <property type="component" value="Unassembled WGS sequence"/>
</dbReference>
<dbReference type="NCBIfam" id="NF005559">
    <property type="entry name" value="PRK07231.1"/>
    <property type="match status" value="1"/>
</dbReference>
<comment type="similarity">
    <text evidence="1">Belongs to the short-chain dehydrogenases/reductases (SDR) family.</text>
</comment>
<comment type="caution">
    <text evidence="3">The sequence shown here is derived from an EMBL/GenBank/DDBJ whole genome shotgun (WGS) entry which is preliminary data.</text>
</comment>
<dbReference type="InterPro" id="IPR036291">
    <property type="entry name" value="NAD(P)-bd_dom_sf"/>
</dbReference>
<dbReference type="GO" id="GO:0016491">
    <property type="term" value="F:oxidoreductase activity"/>
    <property type="evidence" value="ECO:0007669"/>
    <property type="project" value="UniProtKB-KW"/>
</dbReference>
<evidence type="ECO:0000313" key="5">
    <source>
        <dbReference type="Proteomes" id="UP000075683"/>
    </source>
</evidence>
<dbReference type="AlphaFoldDB" id="A0A150M7G8"/>
<dbReference type="Proteomes" id="UP000257014">
    <property type="component" value="Unassembled WGS sequence"/>
</dbReference>
<dbReference type="PRINTS" id="PR00081">
    <property type="entry name" value="GDHRDH"/>
</dbReference>
<dbReference type="EMBL" id="QEWE01000022">
    <property type="protein sequence ID" value="REJ27235.1"/>
    <property type="molecule type" value="Genomic_DNA"/>
</dbReference>
<protein>
    <submittedName>
        <fullName evidence="4">SDR family oxidoreductase</fullName>
    </submittedName>
</protein>
<reference evidence="3 5" key="1">
    <citation type="submission" date="2016-01" db="EMBL/GenBank/DDBJ databases">
        <title>Draft Genome Sequences of Seven Thermophilic Sporeformers Isolated from Foods.</title>
        <authorList>
            <person name="Berendsen E.M."/>
            <person name="Wells-Bennik M.H."/>
            <person name="Krawcyk A.O."/>
            <person name="De Jong A."/>
            <person name="Holsappel S."/>
            <person name="Eijlander R.T."/>
            <person name="Kuipers O.P."/>
        </authorList>
    </citation>
    <scope>NUCLEOTIDE SEQUENCE [LARGE SCALE GENOMIC DNA]</scope>
    <source>
        <strain evidence="3 5">B4135</strain>
    </source>
</reference>
<dbReference type="PROSITE" id="PS00061">
    <property type="entry name" value="ADH_SHORT"/>
    <property type="match status" value="1"/>
</dbReference>
<evidence type="ECO:0000313" key="3">
    <source>
        <dbReference type="EMBL" id="KYD20152.1"/>
    </source>
</evidence>